<gene>
    <name evidence="8" type="ORF">DERF_004287</name>
</gene>
<sequence length="517" mass="60384">VGDSDISRILFTFTLILYSIYCDPITIIMAYCIWSTKNLSSTKIIPLFIITTIIFITIIQCEFQKCTPRYCLLQKCPDKPCKGDNKILFHNVTTCGCCNECVEELEENVDCVLEMKGIIPDTQCGPHLRCVKKTRNECDVNAICRKIGDIESEDPNSEHGCEYEKQRFDQNRFQMQPYSLRPECDQFGDYKIRQCKNGTLCQCVKQYKDNKTGKIKTRPIFGTDIYTNADKMNCLCSYQFENVNEKLREMIHSLKENERWEILPDIEKYNQHRDMDPIFFVRCQSNGNFEPYQSYGNYSYCVDEKTGRVQDRPVLMEHASELPCYSHRYPFKRGDDSCISHYNRTVNEYYKLQNEHGFNVIAFDLPNCDLDGTYAPIQCENDKCYCVNKKGKKYNGIIDGKKWDYGIDRIDQYFGSTQQCSCLRNKNLIRDIGKRDKITELFSKYQCDINGNYLPLQCSNTDCYCVDQITGHAILDEHGSMQIALKTEQEQIHRLSCYRNYPDEHKKRLDKSIHDIG</sequence>
<dbReference type="CDD" id="cd00191">
    <property type="entry name" value="TY"/>
    <property type="match status" value="1"/>
</dbReference>
<keyword evidence="3" id="KW-0677">Repeat</keyword>
<feature type="domain" description="Thyroglobulin type-1" evidence="7">
    <location>
        <begin position="158"/>
        <end position="234"/>
    </location>
</feature>
<feature type="transmembrane region" description="Helical" evidence="6">
    <location>
        <begin position="6"/>
        <end position="32"/>
    </location>
</feature>
<dbReference type="Gene3D" id="4.10.800.10">
    <property type="entry name" value="Thyroglobulin type-1"/>
    <property type="match status" value="3"/>
</dbReference>
<reference evidence="8" key="1">
    <citation type="submission" date="2013-05" db="EMBL/GenBank/DDBJ databases">
        <authorList>
            <person name="Yim A.K.Y."/>
            <person name="Chan T.F."/>
            <person name="Ji K.M."/>
            <person name="Liu X.Y."/>
            <person name="Zhou J.W."/>
            <person name="Li R.Q."/>
            <person name="Yang K.Y."/>
            <person name="Li J."/>
            <person name="Li M."/>
            <person name="Law P.T.W."/>
            <person name="Wu Y.L."/>
            <person name="Cai Z.L."/>
            <person name="Qin H."/>
            <person name="Bao Y."/>
            <person name="Leung R.K.K."/>
            <person name="Ng P.K.S."/>
            <person name="Zou J."/>
            <person name="Zhong X.J."/>
            <person name="Ran P.X."/>
            <person name="Zhong N.S."/>
            <person name="Liu Z.G."/>
            <person name="Tsui S.K.W."/>
        </authorList>
    </citation>
    <scope>NUCLEOTIDE SEQUENCE</scope>
    <source>
        <strain evidence="8">Derf</strain>
        <tissue evidence="8">Whole organism</tissue>
    </source>
</reference>
<dbReference type="InterPro" id="IPR036857">
    <property type="entry name" value="Thyroglobulin_1_sf"/>
</dbReference>
<evidence type="ECO:0000259" key="7">
    <source>
        <dbReference type="PROSITE" id="PS51162"/>
    </source>
</evidence>
<evidence type="ECO:0000256" key="6">
    <source>
        <dbReference type="SAM" id="Phobius"/>
    </source>
</evidence>
<comment type="caution">
    <text evidence="5">Lacks conserved residue(s) required for the propagation of feature annotation.</text>
</comment>
<feature type="non-terminal residue" evidence="8">
    <location>
        <position position="517"/>
    </location>
</feature>
<proteinExistence type="predicted"/>
<evidence type="ECO:0000256" key="4">
    <source>
        <dbReference type="ARBA" id="ARBA00023157"/>
    </source>
</evidence>
<evidence type="ECO:0000256" key="3">
    <source>
        <dbReference type="ARBA" id="ARBA00022737"/>
    </source>
</evidence>
<dbReference type="InterPro" id="IPR000716">
    <property type="entry name" value="Thyroglobulin_1"/>
</dbReference>
<keyword evidence="9" id="KW-1185">Reference proteome</keyword>
<dbReference type="PROSITE" id="PS51162">
    <property type="entry name" value="THYROGLOBULIN_1_2"/>
    <property type="match status" value="2"/>
</dbReference>
<dbReference type="Proteomes" id="UP000790347">
    <property type="component" value="Unassembled WGS sequence"/>
</dbReference>
<comment type="caution">
    <text evidence="8">The sequence shown here is derived from an EMBL/GenBank/DDBJ whole genome shotgun (WGS) entry which is preliminary data.</text>
</comment>
<dbReference type="AlphaFoldDB" id="A0A922L9W3"/>
<keyword evidence="4" id="KW-1015">Disulfide bond</keyword>
<keyword evidence="6" id="KW-0812">Transmembrane</keyword>
<protein>
    <recommendedName>
        <fullName evidence="7">Thyroglobulin type-1 domain-containing protein</fullName>
    </recommendedName>
</protein>
<dbReference type="EMBL" id="ASGP02000002">
    <property type="protein sequence ID" value="KAH9520585.1"/>
    <property type="molecule type" value="Genomic_DNA"/>
</dbReference>
<organism evidence="8 9">
    <name type="scientific">Dermatophagoides farinae</name>
    <name type="common">American house dust mite</name>
    <dbReference type="NCBI Taxonomy" id="6954"/>
    <lineage>
        <taxon>Eukaryota</taxon>
        <taxon>Metazoa</taxon>
        <taxon>Ecdysozoa</taxon>
        <taxon>Arthropoda</taxon>
        <taxon>Chelicerata</taxon>
        <taxon>Arachnida</taxon>
        <taxon>Acari</taxon>
        <taxon>Acariformes</taxon>
        <taxon>Sarcoptiformes</taxon>
        <taxon>Astigmata</taxon>
        <taxon>Psoroptidia</taxon>
        <taxon>Analgoidea</taxon>
        <taxon>Pyroglyphidae</taxon>
        <taxon>Dermatophagoidinae</taxon>
        <taxon>Dermatophagoides</taxon>
    </lineage>
</organism>
<comment type="subcellular location">
    <subcellularLocation>
        <location evidence="1">Secreted</location>
    </subcellularLocation>
</comment>
<accession>A0A922L9W3</accession>
<dbReference type="SMART" id="SM00211">
    <property type="entry name" value="TY"/>
    <property type="match status" value="4"/>
</dbReference>
<evidence type="ECO:0000313" key="8">
    <source>
        <dbReference type="EMBL" id="KAH9520585.1"/>
    </source>
</evidence>
<dbReference type="GO" id="GO:0007160">
    <property type="term" value="P:cell-matrix adhesion"/>
    <property type="evidence" value="ECO:0007669"/>
    <property type="project" value="TreeGrafter"/>
</dbReference>
<name>A0A922L9W3_DERFA</name>
<dbReference type="Pfam" id="PF00086">
    <property type="entry name" value="Thyroglobulin_1"/>
    <property type="match status" value="3"/>
</dbReference>
<dbReference type="GO" id="GO:0005615">
    <property type="term" value="C:extracellular space"/>
    <property type="evidence" value="ECO:0007669"/>
    <property type="project" value="TreeGrafter"/>
</dbReference>
<dbReference type="GO" id="GO:0005604">
    <property type="term" value="C:basement membrane"/>
    <property type="evidence" value="ECO:0007669"/>
    <property type="project" value="TreeGrafter"/>
</dbReference>
<dbReference type="InterPro" id="IPR051950">
    <property type="entry name" value="Dev_reg/Prot_inhib"/>
</dbReference>
<keyword evidence="6" id="KW-1133">Transmembrane helix</keyword>
<feature type="transmembrane region" description="Helical" evidence="6">
    <location>
        <begin position="44"/>
        <end position="60"/>
    </location>
</feature>
<reference evidence="8" key="2">
    <citation type="journal article" date="2022" name="Res Sq">
        <title>Comparative Genomics Reveals Insights into the Divergent Evolution of Astigmatic Mites and Household Pest Adaptations.</title>
        <authorList>
            <person name="Xiong Q."/>
            <person name="Wan A.T.-Y."/>
            <person name="Liu X.-Y."/>
            <person name="Fung C.S.-H."/>
            <person name="Xiao X."/>
            <person name="Malainual N."/>
            <person name="Hou J."/>
            <person name="Wang L."/>
            <person name="Wang M."/>
            <person name="Yang K."/>
            <person name="Cui Y."/>
            <person name="Leung E."/>
            <person name="Nong W."/>
            <person name="Shin S.-K."/>
            <person name="Au S."/>
            <person name="Jeong K.Y."/>
            <person name="Chew F.T."/>
            <person name="Hui J."/>
            <person name="Leung T.F."/>
            <person name="Tungtrongchitr A."/>
            <person name="Zhong N."/>
            <person name="Liu Z."/>
            <person name="Tsui S."/>
        </authorList>
    </citation>
    <scope>NUCLEOTIDE SEQUENCE</scope>
    <source>
        <strain evidence="8">Derf</strain>
        <tissue evidence="8">Whole organism</tissue>
    </source>
</reference>
<keyword evidence="2" id="KW-0964">Secreted</keyword>
<dbReference type="SUPFAM" id="SSF57610">
    <property type="entry name" value="Thyroglobulin type-1 domain"/>
    <property type="match status" value="4"/>
</dbReference>
<feature type="domain" description="Thyroglobulin type-1" evidence="7">
    <location>
        <begin position="335"/>
        <end position="420"/>
    </location>
</feature>
<evidence type="ECO:0000256" key="2">
    <source>
        <dbReference type="ARBA" id="ARBA00022525"/>
    </source>
</evidence>
<keyword evidence="6" id="KW-0472">Membrane</keyword>
<dbReference type="PANTHER" id="PTHR12352:SF3">
    <property type="entry name" value="NIDOGEN-2"/>
    <property type="match status" value="1"/>
</dbReference>
<dbReference type="PANTHER" id="PTHR12352">
    <property type="entry name" value="SECRETED MODULAR CALCIUM-BINDING PROTEIN"/>
    <property type="match status" value="1"/>
</dbReference>
<evidence type="ECO:0000313" key="9">
    <source>
        <dbReference type="Proteomes" id="UP000790347"/>
    </source>
</evidence>
<evidence type="ECO:0000256" key="1">
    <source>
        <dbReference type="ARBA" id="ARBA00004613"/>
    </source>
</evidence>
<evidence type="ECO:0000256" key="5">
    <source>
        <dbReference type="PROSITE-ProRule" id="PRU00500"/>
    </source>
</evidence>